<dbReference type="PANTHER" id="PTHR34822:SF1">
    <property type="entry name" value="GRPB FAMILY PROTEIN"/>
    <property type="match status" value="1"/>
</dbReference>
<sequence>MKLAENRRAPTPEEIMRHYDADPDEDPWVRGKPAPELVAVVPYDPDWPVRYGRLESQVREALGPVALAVEHMGSTAVPGLPAKPVIDIDLTVADPVQEDAYVPALEAAGYLLVLREPSWHQHRVLQLAAPRVNLHVFGPDCPENIRHRMFRDWLRQHDADRDLYAQAKREAAAGVMQVMEYNKRKEAVLRQIYERMFRAAGFI</sequence>
<dbReference type="eggNOG" id="COG2320">
    <property type="taxonomic scope" value="Bacteria"/>
</dbReference>
<evidence type="ECO:0000256" key="1">
    <source>
        <dbReference type="SAM" id="MobiDB-lite"/>
    </source>
</evidence>
<dbReference type="EMBL" id="CP002287">
    <property type="protein sequence ID" value="ADP14633.1"/>
    <property type="molecule type" value="Genomic_DNA"/>
</dbReference>
<dbReference type="AlphaFoldDB" id="E3HNB6"/>
<dbReference type="Pfam" id="PF04229">
    <property type="entry name" value="GrpB"/>
    <property type="match status" value="1"/>
</dbReference>
<accession>E3HNB6</accession>
<dbReference type="InterPro" id="IPR007344">
    <property type="entry name" value="GrpB/CoaE"/>
</dbReference>
<dbReference type="Gene3D" id="3.30.460.10">
    <property type="entry name" value="Beta Polymerase, domain 2"/>
    <property type="match status" value="1"/>
</dbReference>
<evidence type="ECO:0000313" key="3">
    <source>
        <dbReference type="Proteomes" id="UP000006876"/>
    </source>
</evidence>
<dbReference type="PANTHER" id="PTHR34822">
    <property type="entry name" value="GRPB DOMAIN PROTEIN (AFU_ORTHOLOGUE AFUA_1G01530)"/>
    <property type="match status" value="1"/>
</dbReference>
<dbReference type="HOGENOM" id="CLU_086407_1_0_4"/>
<dbReference type="InterPro" id="IPR043519">
    <property type="entry name" value="NT_sf"/>
</dbReference>
<dbReference type="KEGG" id="axy:AXYL_01295"/>
<gene>
    <name evidence="2" type="ordered locus">AXYL_01295</name>
</gene>
<feature type="compositionally biased region" description="Basic and acidic residues" evidence="1">
    <location>
        <begin position="1"/>
        <end position="21"/>
    </location>
</feature>
<name>E3HNB6_ACHXA</name>
<dbReference type="SUPFAM" id="SSF81301">
    <property type="entry name" value="Nucleotidyltransferase"/>
    <property type="match status" value="1"/>
</dbReference>
<evidence type="ECO:0000313" key="2">
    <source>
        <dbReference type="EMBL" id="ADP14633.1"/>
    </source>
</evidence>
<feature type="region of interest" description="Disordered" evidence="1">
    <location>
        <begin position="1"/>
        <end position="27"/>
    </location>
</feature>
<protein>
    <submittedName>
        <fullName evidence="2">Uncharacterized protein</fullName>
    </submittedName>
</protein>
<proteinExistence type="predicted"/>
<dbReference type="RefSeq" id="WP_013391981.1">
    <property type="nucleotide sequence ID" value="NC_014640.1"/>
</dbReference>
<organism evidence="2 3">
    <name type="scientific">Achromobacter xylosoxidans (strain A8)</name>
    <dbReference type="NCBI Taxonomy" id="762376"/>
    <lineage>
        <taxon>Bacteria</taxon>
        <taxon>Pseudomonadati</taxon>
        <taxon>Pseudomonadota</taxon>
        <taxon>Betaproteobacteria</taxon>
        <taxon>Burkholderiales</taxon>
        <taxon>Alcaligenaceae</taxon>
        <taxon>Achromobacter</taxon>
    </lineage>
</organism>
<dbReference type="STRING" id="762376.AXYL_01295"/>
<dbReference type="Proteomes" id="UP000006876">
    <property type="component" value="Chromosome"/>
</dbReference>
<reference evidence="2 3" key="1">
    <citation type="journal article" date="2011" name="J. Bacteriol.">
        <title>Complete genome sequence of the haloaromatic acid-degrading bacterium Achromobacter xylosoxidans A8.</title>
        <authorList>
            <person name="Strnad H."/>
            <person name="Ridl J."/>
            <person name="Paces J."/>
            <person name="Kolar M."/>
            <person name="Vlcek C."/>
            <person name="Paces V."/>
        </authorList>
    </citation>
    <scope>NUCLEOTIDE SEQUENCE [LARGE SCALE GENOMIC DNA]</scope>
    <source>
        <strain evidence="2 3">A8</strain>
    </source>
</reference>